<dbReference type="AlphaFoldDB" id="A0AAD8AJQ9"/>
<dbReference type="GO" id="GO:0006508">
    <property type="term" value="P:proteolysis"/>
    <property type="evidence" value="ECO:0007669"/>
    <property type="project" value="InterPro"/>
</dbReference>
<dbReference type="Gene3D" id="3.90.70.10">
    <property type="entry name" value="Cysteine proteinases"/>
    <property type="match status" value="1"/>
</dbReference>
<dbReference type="SUPFAM" id="SSF54001">
    <property type="entry name" value="Cysteine proteinases"/>
    <property type="match status" value="1"/>
</dbReference>
<comment type="caution">
    <text evidence="3">The sequence shown here is derived from an EMBL/GenBank/DDBJ whole genome shotgun (WGS) entry which is preliminary data.</text>
</comment>
<dbReference type="PANTHER" id="PTHR12411">
    <property type="entry name" value="CYSTEINE PROTEASE FAMILY C1-RELATED"/>
    <property type="match status" value="1"/>
</dbReference>
<dbReference type="GO" id="GO:0008234">
    <property type="term" value="F:cysteine-type peptidase activity"/>
    <property type="evidence" value="ECO:0007669"/>
    <property type="project" value="InterPro"/>
</dbReference>
<dbReference type="InterPro" id="IPR000668">
    <property type="entry name" value="Peptidase_C1A_C"/>
</dbReference>
<evidence type="ECO:0000313" key="4">
    <source>
        <dbReference type="Proteomes" id="UP001233999"/>
    </source>
</evidence>
<dbReference type="Pfam" id="PF00112">
    <property type="entry name" value="Peptidase_C1"/>
    <property type="match status" value="1"/>
</dbReference>
<protein>
    <recommendedName>
        <fullName evidence="2">Peptidase C1A papain C-terminal domain-containing protein</fullName>
    </recommendedName>
</protein>
<reference evidence="3" key="1">
    <citation type="journal article" date="2023" name="IScience">
        <title>Live-bearing cockroach genome reveals convergent evolutionary mechanisms linked to viviparity in insects and beyond.</title>
        <authorList>
            <person name="Fouks B."/>
            <person name="Harrison M.C."/>
            <person name="Mikhailova A.A."/>
            <person name="Marchal E."/>
            <person name="English S."/>
            <person name="Carruthers M."/>
            <person name="Jennings E.C."/>
            <person name="Chiamaka E.L."/>
            <person name="Frigard R.A."/>
            <person name="Pippel M."/>
            <person name="Attardo G.M."/>
            <person name="Benoit J.B."/>
            <person name="Bornberg-Bauer E."/>
            <person name="Tobe S.S."/>
        </authorList>
    </citation>
    <scope>NUCLEOTIDE SEQUENCE</scope>
    <source>
        <strain evidence="3">Stay&amp;Tobe</strain>
    </source>
</reference>
<evidence type="ECO:0000313" key="3">
    <source>
        <dbReference type="EMBL" id="KAJ9600334.1"/>
    </source>
</evidence>
<feature type="domain" description="Peptidase C1A papain C-terminal" evidence="2">
    <location>
        <begin position="1"/>
        <end position="63"/>
    </location>
</feature>
<dbReference type="InterPro" id="IPR013128">
    <property type="entry name" value="Peptidase_C1A"/>
</dbReference>
<accession>A0AAD8AJQ9</accession>
<organism evidence="3 4">
    <name type="scientific">Diploptera punctata</name>
    <name type="common">Pacific beetle cockroach</name>
    <dbReference type="NCBI Taxonomy" id="6984"/>
    <lineage>
        <taxon>Eukaryota</taxon>
        <taxon>Metazoa</taxon>
        <taxon>Ecdysozoa</taxon>
        <taxon>Arthropoda</taxon>
        <taxon>Hexapoda</taxon>
        <taxon>Insecta</taxon>
        <taxon>Pterygota</taxon>
        <taxon>Neoptera</taxon>
        <taxon>Polyneoptera</taxon>
        <taxon>Dictyoptera</taxon>
        <taxon>Blattodea</taxon>
        <taxon>Blaberoidea</taxon>
        <taxon>Blaberidae</taxon>
        <taxon>Diplopterinae</taxon>
        <taxon>Diploptera</taxon>
    </lineage>
</organism>
<keyword evidence="4" id="KW-1185">Reference proteome</keyword>
<proteinExistence type="inferred from homology"/>
<comment type="similarity">
    <text evidence="1">Belongs to the peptidase C1 family.</text>
</comment>
<feature type="non-terminal residue" evidence="3">
    <location>
        <position position="1"/>
    </location>
</feature>
<sequence length="64" mass="7016">TGSLEGQHFRKTGKLTPLSEQNLVDCSVAFGNFGCDGGFMNTSFEYIKQNGGIDTEESYPYKAE</sequence>
<evidence type="ECO:0000256" key="1">
    <source>
        <dbReference type="ARBA" id="ARBA00008455"/>
    </source>
</evidence>
<dbReference type="InterPro" id="IPR038765">
    <property type="entry name" value="Papain-like_cys_pep_sf"/>
</dbReference>
<reference evidence="3" key="2">
    <citation type="submission" date="2023-05" db="EMBL/GenBank/DDBJ databases">
        <authorList>
            <person name="Fouks B."/>
        </authorList>
    </citation>
    <scope>NUCLEOTIDE SEQUENCE</scope>
    <source>
        <strain evidence="3">Stay&amp;Tobe</strain>
        <tissue evidence="3">Testes</tissue>
    </source>
</reference>
<name>A0AAD8AJQ9_DIPPU</name>
<feature type="non-terminal residue" evidence="3">
    <location>
        <position position="64"/>
    </location>
</feature>
<gene>
    <name evidence="3" type="ORF">L9F63_009410</name>
</gene>
<evidence type="ECO:0000259" key="2">
    <source>
        <dbReference type="Pfam" id="PF00112"/>
    </source>
</evidence>
<dbReference type="EMBL" id="JASPKZ010000432">
    <property type="protein sequence ID" value="KAJ9600334.1"/>
    <property type="molecule type" value="Genomic_DNA"/>
</dbReference>
<dbReference type="Proteomes" id="UP001233999">
    <property type="component" value="Unassembled WGS sequence"/>
</dbReference>